<feature type="transmembrane region" description="Helical" evidence="2">
    <location>
        <begin position="2086"/>
        <end position="2103"/>
    </location>
</feature>
<comment type="caution">
    <text evidence="3">The sequence shown here is derived from an EMBL/GenBank/DDBJ whole genome shotgun (WGS) entry which is preliminary data.</text>
</comment>
<dbReference type="PANTHER" id="PTHR11319:SF35">
    <property type="entry name" value="OUTER MEMBRANE PROTEIN PMPC-RELATED"/>
    <property type="match status" value="1"/>
</dbReference>
<organism evidence="3 4">
    <name type="scientific">Perkinsus olseni</name>
    <name type="common">Perkinsus atlanticus</name>
    <dbReference type="NCBI Taxonomy" id="32597"/>
    <lineage>
        <taxon>Eukaryota</taxon>
        <taxon>Sar</taxon>
        <taxon>Alveolata</taxon>
        <taxon>Perkinsozoa</taxon>
        <taxon>Perkinsea</taxon>
        <taxon>Perkinsida</taxon>
        <taxon>Perkinsidae</taxon>
        <taxon>Perkinsus</taxon>
    </lineage>
</organism>
<sequence length="2560" mass="279805">MVPVPSQAPASVRSLTTTTTSAMTFVWDAPSKLNDCVFSAWWFTLSEVLEDGSLGSAFVPSGCEALTSICESICTATNLRPFTRYIAHVGVGCEDPRANSVESNSSTVPVTVSFSARDPRDLPGDPPSSAYIVAGVRTKPARVSAPTNVTITKAEGNSVLVEWTPGDGSLINCQFHSWLVVAFYGSRKVVSPPGCTVSELPIFDRTRRGCTAELDQCDVTVEFVVQELCVLPDADSASSRRSFPVRIEHGDDCLERAAPPTSLASASPTVNTLRFTWLVLHSEPSVPVATLPYLRTKWRVEVGPPVGSDRSVEAAIHGLVVYNDTNCTSVRRNVSETATGVVEGYLEVKFDTPTNISCIRLEHDAREDFSVALTYFDPSLRRFVVYYLFNNLHGGTSERKWTRGLAYPACYGVDVPSCSTYERCTISGLRCSWHHQGDRILPLPLSEASSQSPCHQDRVLRATASHTGFPAPDEDTDGEQSADLLGVSRPANISSDGSLIVDFGKEAITARPGFYQLCKCDVKVTATGCPISVEGLLGVGWPRNKYMTPAGTLLVLGPLARRAVFTAIRGLPFEAEISGYGLSHEDRILVATDRCGLGVAVRAFFNTDALGEPRNTSRADARDHELQKQVYLWEGRVQSFPGSYQLCYCSPLHSRTKCHHPDDFTIPVVVDHHTTGAHSGPSIKATVEVIGPYPDHRIMIVKGQPLLVEGVGGQGLSETTDHVLVAALCGEDASAAIPGLPNGGRSTGSSRNGSIFHFDTSTPVTAEVGAYALCWCRAQDPSVAVMHVQWQFYGSYRCLSTHHQLIETCATESVLYGAADEWYSEPGVSASSRPATNGGEAFRWESEQAGDHLKSKVDEYTMCWCSSFPQPSGGRLPCSLVVDYQAVVGTLIVAKPLGCSEATSHNDECVLQIPRSIVSEEGLALLRTETSACDDYTVEDAEELAGILLASRMELDAAGPTSHHCEPCPLGYYCPGEGEKRPCAPGLTTASTGAAYVEDCMCAPGRGTYKSEVANHSACPRGCFNREGLAAPIEGSTSEPGATGPLDCRCEEGYILSYAAGGERDPAPLTCVRCPLGMICQSRGKAFEGRIPMAVSYELLGMDDPEMVGGSENEGTNTATEKIMSVLSDLLCRAAVREGGATCFLEGVSARLPRRLLTTTLGGRRLLDAEPAIEVTARVVVSARVAAAVERSSVDGVEELAARLRDTSEDGVFDGLERITPLTAAPNTTAQELFEWFAGVDGGLLVSCPVGSLVPTGKAATSIQDCECGPGWVLVARRPSGGPLCDCCGFGSYRAGVSDTPNATCTPCSRNMVTRIDTAPSPEYCICRPGYHWDPELDACGRCPEGDICTLGGTSDYEIATVAEAPVYPASDASMLESCECAPGRKHVPIGDVLWEEGREKIRKYYKLRIVTGNGKDLAPYVKEDTVQILSTQGCTSFVDATTAEAVPVEASKRHSDDVSVTIVWTLSAPGSSAGCVRMARSVLGGPLGDGSVSSPWWARGYVELLGWTSYHCETSIAPCAYNWTPLGLWTYDKIKETLGRASSARVGVADAGLDSSALTHLADSAAAVDRHSAHVFLGAKEFTPYGFDNANSSDGRYRSPVVEACVVEEDLDIPSIRPPTTCKAHGQCLEGMRGFMCGACASGYWRDDVEKSCEECDTSWWARALYYLNIPWFLLVDSAQAVVIAKFTADAADDESRPIHSVIIKILGNYFVAIAPLGRFDFSKLKRYSRNPGMSTEVNIPSWSRAFFRKLIAVKDIDSPRQHIVEAGLWLLSPLFKIVFLTLVCGTLILMHKHLWRILMAIRGLRVKRDRTIKVVSKKIRRSLTRRRSSTASFSTRRSSLASLVPQSVDEVDVSSVDSSISEPTPIDVEALAASREGSSRLLGIWRTDYPTQSESRLRRALRTLCGFVNDSTPVYLVAAFYSWQRVTEKMLLLLQCNTFSDTMRGQHVKRLRWMTDPDVLCFEGSPHSTLVTIAALGLTTWTIGFVLLSMTLLFNNRKVLMEDHCLRKYGFLYLGFEIRCWYWESVKRVQAFLYGLITNISLGDMKAKLVCYAVLSGVSCILHVSVLPYDDREKGLLDALEAKSLFSIFITHITIQLILMFDLADEVVVFMILLCGFMNAAFILQAIYHLLKEYAFYYVRKCEKRTAEVEEARQESLRRRAIKEIKRSRRMARKRLERFLSLGGTLDESALRKAEDDSIIVDEKDIAEWIEQRRGLKPAAGSEESVQEKRPMPSSLLVTIKDLWARYYPPDAIMRYVKRLEDMKSRMGLQMEKPTDSIGQTAKMPTITTILIPKTPKNIIDRVRYALGGKQSTGGGQDLVVTSFDRDFFWTIQAETVAYITGRLEEASGGVENRSSLLDAGAYDFAMRVLFAYAHRLRKQDKPHLWGPDDAVRRVEEMRLGLRQFSLGRVSSLGMGAQSCGSFDVRNDLTLGELIVLPLVANAAEDSQQDLGGGGGERNTFTADELFRAHSIVITINATRMIEIYSLYCTYRSYRALAAQNRGRRRGSHGKHHVALASRGAIGERRDTVSARMGPSSYKASNPERRIRGPSQESRAAQ</sequence>
<evidence type="ECO:0000313" key="3">
    <source>
        <dbReference type="EMBL" id="KAF4682254.1"/>
    </source>
</evidence>
<feature type="transmembrane region" description="Helical" evidence="2">
    <location>
        <begin position="2110"/>
        <end position="2133"/>
    </location>
</feature>
<keyword evidence="2" id="KW-0472">Membrane</keyword>
<feature type="region of interest" description="Disordered" evidence="1">
    <location>
        <begin position="2504"/>
        <end position="2560"/>
    </location>
</feature>
<keyword evidence="2" id="KW-1133">Transmembrane helix</keyword>
<evidence type="ECO:0000313" key="4">
    <source>
        <dbReference type="Proteomes" id="UP000541610"/>
    </source>
</evidence>
<gene>
    <name evidence="3" type="ORF">FOZ60_010810</name>
</gene>
<feature type="transmembrane region" description="Helical" evidence="2">
    <location>
        <begin position="1972"/>
        <end position="1996"/>
    </location>
</feature>
<feature type="transmembrane region" description="Helical" evidence="2">
    <location>
        <begin position="1770"/>
        <end position="1791"/>
    </location>
</feature>
<dbReference type="InterPro" id="IPR036116">
    <property type="entry name" value="FN3_sf"/>
</dbReference>
<feature type="compositionally biased region" description="Basic residues" evidence="1">
    <location>
        <begin position="2504"/>
        <end position="2516"/>
    </location>
</feature>
<dbReference type="SMART" id="SM01411">
    <property type="entry name" value="Ephrin_rec_like"/>
    <property type="match status" value="2"/>
</dbReference>
<keyword evidence="2" id="KW-0812">Transmembrane</keyword>
<evidence type="ECO:0000256" key="2">
    <source>
        <dbReference type="SAM" id="Phobius"/>
    </source>
</evidence>
<feature type="transmembrane region" description="Helical" evidence="2">
    <location>
        <begin position="2051"/>
        <end position="2071"/>
    </location>
</feature>
<dbReference type="PANTHER" id="PTHR11319">
    <property type="entry name" value="G PROTEIN-COUPLED RECEPTOR-RELATED"/>
    <property type="match status" value="1"/>
</dbReference>
<proteinExistence type="predicted"/>
<dbReference type="Proteomes" id="UP000541610">
    <property type="component" value="Unassembled WGS sequence"/>
</dbReference>
<name>A0A7J6NER0_PEROL</name>
<evidence type="ECO:0000256" key="1">
    <source>
        <dbReference type="SAM" id="MobiDB-lite"/>
    </source>
</evidence>
<feature type="transmembrane region" description="Helical" evidence="2">
    <location>
        <begin position="1906"/>
        <end position="1925"/>
    </location>
</feature>
<reference evidence="3 4" key="1">
    <citation type="submission" date="2020-04" db="EMBL/GenBank/DDBJ databases">
        <title>Perkinsus olseni comparative genomics.</title>
        <authorList>
            <person name="Bogema D.R."/>
        </authorList>
    </citation>
    <scope>NUCLEOTIDE SEQUENCE [LARGE SCALE GENOMIC DNA]</scope>
    <source>
        <strain evidence="3">00978-12</strain>
    </source>
</reference>
<dbReference type="EMBL" id="JABANP010000447">
    <property type="protein sequence ID" value="KAF4682254.1"/>
    <property type="molecule type" value="Genomic_DNA"/>
</dbReference>
<protein>
    <submittedName>
        <fullName evidence="3">Uncharacterized protein</fullName>
    </submittedName>
</protein>
<accession>A0A7J6NER0</accession>
<dbReference type="OrthoDB" id="439917at2759"/>
<dbReference type="SUPFAM" id="SSF49265">
    <property type="entry name" value="Fibronectin type III"/>
    <property type="match status" value="1"/>
</dbReference>